<keyword evidence="3 12" id="KW-0732">Signal</keyword>
<keyword evidence="4" id="KW-0677">Repeat</keyword>
<dbReference type="Pfam" id="PF13895">
    <property type="entry name" value="Ig_2"/>
    <property type="match status" value="1"/>
</dbReference>
<dbReference type="OMA" id="AAQIINY"/>
<evidence type="ECO:0000256" key="6">
    <source>
        <dbReference type="ARBA" id="ARBA00022989"/>
    </source>
</evidence>
<dbReference type="InterPro" id="IPR003961">
    <property type="entry name" value="FN3_dom"/>
</dbReference>
<evidence type="ECO:0000256" key="2">
    <source>
        <dbReference type="ARBA" id="ARBA00022692"/>
    </source>
</evidence>
<feature type="domain" description="Ig-like" evidence="13">
    <location>
        <begin position="201"/>
        <end position="315"/>
    </location>
</feature>
<dbReference type="RefSeq" id="XP_022082304.1">
    <property type="nucleotide sequence ID" value="XM_022226612.1"/>
</dbReference>
<evidence type="ECO:0000256" key="11">
    <source>
        <dbReference type="SAM" id="Phobius"/>
    </source>
</evidence>
<comment type="subcellular location">
    <subcellularLocation>
        <location evidence="1">Membrane</location>
        <topology evidence="1">Single-pass membrane protein</topology>
    </subcellularLocation>
</comment>
<dbReference type="FunFam" id="2.60.40.10:FF:000017">
    <property type="entry name" value="Down syndrome cell adhesion molecule b"/>
    <property type="match status" value="1"/>
</dbReference>
<organism evidence="15 16">
    <name type="scientific">Acanthaster planci</name>
    <name type="common">Crown-of-thorns starfish</name>
    <dbReference type="NCBI Taxonomy" id="133434"/>
    <lineage>
        <taxon>Eukaryota</taxon>
        <taxon>Metazoa</taxon>
        <taxon>Echinodermata</taxon>
        <taxon>Eleutherozoa</taxon>
        <taxon>Asterozoa</taxon>
        <taxon>Asteroidea</taxon>
        <taxon>Valvatacea</taxon>
        <taxon>Valvatida</taxon>
        <taxon>Acanthasteridae</taxon>
        <taxon>Acanthaster</taxon>
    </lineage>
</organism>
<feature type="domain" description="Ig-like" evidence="13">
    <location>
        <begin position="29"/>
        <end position="119"/>
    </location>
</feature>
<feature type="transmembrane region" description="Helical" evidence="11">
    <location>
        <begin position="932"/>
        <end position="954"/>
    </location>
</feature>
<sequence>MIIRPLFGTFVIQILVTIAAFDGKTQAIPELYFVFLPSSVTAQQGDSVLLPCSVSGVHPINLTWRQGGEELSSQAGAVEILPNGSLSLNLSEEIAPGTKEGYQCCASNVFGKLCSPAVSIVVREPLRKPVILPSCLDVALNGSIRLECQSNASKPHPFLWQKDGEDLIQDERYTLLPDGVLQITPVIWEDGGEYRCITGNPATALTTSESSWVTVMEELRTSDCSNGTVSEREGRLLLQEPEDVTMIAPVDVLILECLGAGNWVEIQWSRNGEKALPPGRSHFTGNKNLKLTNLTPDDSGVYTCNASDTRTGEVERANAVVQIEDVFPPEFTVRPTSDTVPYFSTARLYCNADGKPKPQISWYLNGEPIQSRLIGQEMSSSTLIIWNVDKEHAGIYQCVVSNSVGTIQTSARLTVILPLNIPDPPYNLTTYTVDSSQILITWQADEGLSLFSLHYYIEPDGEETQLVMADEHSNTHIVKDLLPYTNYTFYMRAYTTVASGISERVLGQTAEGVPVIAPMFSLTSSRGNTIFVKWEPITIVALIRGCISKYRVCYQESGLPRQYTCREVDGSESSYTLRGLKPATVYDVHMAVATSEGFGPESEVQSIRTIDNENCSVPVMYSLSASVTPNDVSIEASWSPRNEGNEVAVLGFQLSFSGANHDETYSLPADCHSFVFSDLLTGERYTVELLAYNDCGTGPASTETFTLPSVTGMMYPPPENVRATALSSTSIQLNWDPVLSISPAYYQILYFQNSNRNGTTKYLYRTNTYVVLKDLKPYTIYALQVRVQRTGVIGQFSDLIYCRTKEDVPSEPIGFTAEPLDPHTVSVAWHPPLNPNGVIQGYNIMYVPETQRTEKQEEPHWNRTRKKGTATSSTVSNLTSDTRYYFFLRACTSVGEGKPSAVLQVKTPVKFLDVKTDSSNNSGLPSDTEKGLVIGILLGTFCIVLCTVLAGIRYRRYDSAHKKKMAARLAGVSGRSGHRIALPRVAQGSGVEMALTPLSPMLTAEVPTSQPNGQVHCDSPLLGVGHQAGSANPVEFPSREDGNGHEDPELPQMSEQAPLQQQYRHTLPSTSSGRVAGSRMNQETSLAGSEDGTESSNHWTPLRESTSGDSGLIGDIEFSTETSPDFIEKVLRDHHIGIHPV</sequence>
<keyword evidence="2 11" id="KW-0812">Transmembrane</keyword>
<evidence type="ECO:0000256" key="1">
    <source>
        <dbReference type="ARBA" id="ARBA00004167"/>
    </source>
</evidence>
<feature type="region of interest" description="Disordered" evidence="10">
    <location>
        <begin position="853"/>
        <end position="874"/>
    </location>
</feature>
<proteinExistence type="predicted"/>
<dbReference type="InterPro" id="IPR007110">
    <property type="entry name" value="Ig-like_dom"/>
</dbReference>
<feature type="compositionally biased region" description="Polar residues" evidence="10">
    <location>
        <begin position="1053"/>
        <end position="1087"/>
    </location>
</feature>
<dbReference type="AlphaFoldDB" id="A0A8B7XNA8"/>
<protein>
    <submittedName>
        <fullName evidence="16">Protogenin B-like</fullName>
    </submittedName>
</protein>
<dbReference type="InterPro" id="IPR013783">
    <property type="entry name" value="Ig-like_fold"/>
</dbReference>
<dbReference type="Pfam" id="PF00041">
    <property type="entry name" value="fn3"/>
    <property type="match status" value="5"/>
</dbReference>
<dbReference type="Pfam" id="PF13927">
    <property type="entry name" value="Ig_3"/>
    <property type="match status" value="3"/>
</dbReference>
<feature type="domain" description="Fibronectin type-III" evidence="14">
    <location>
        <begin position="808"/>
        <end position="910"/>
    </location>
</feature>
<dbReference type="PANTHER" id="PTHR44170">
    <property type="entry name" value="PROTEIN SIDEKICK"/>
    <property type="match status" value="1"/>
</dbReference>
<keyword evidence="15" id="KW-1185">Reference proteome</keyword>
<dbReference type="SUPFAM" id="SSF48726">
    <property type="entry name" value="Immunoglobulin"/>
    <property type="match status" value="4"/>
</dbReference>
<evidence type="ECO:0000313" key="16">
    <source>
        <dbReference type="RefSeq" id="XP_022082304.1"/>
    </source>
</evidence>
<evidence type="ECO:0000256" key="8">
    <source>
        <dbReference type="ARBA" id="ARBA00023157"/>
    </source>
</evidence>
<dbReference type="InterPro" id="IPR003599">
    <property type="entry name" value="Ig_sub"/>
</dbReference>
<feature type="region of interest" description="Disordered" evidence="10">
    <location>
        <begin position="1003"/>
        <end position="1117"/>
    </location>
</feature>
<feature type="compositionally biased region" description="Basic and acidic residues" evidence="10">
    <location>
        <begin position="1037"/>
        <end position="1048"/>
    </location>
</feature>
<dbReference type="OrthoDB" id="438268at2759"/>
<feature type="domain" description="Ig-like" evidence="13">
    <location>
        <begin position="129"/>
        <end position="196"/>
    </location>
</feature>
<dbReference type="Proteomes" id="UP000694845">
    <property type="component" value="Unplaced"/>
</dbReference>
<name>A0A8B7XNA8_ACAPL</name>
<keyword evidence="5" id="KW-0130">Cell adhesion</keyword>
<evidence type="ECO:0000256" key="7">
    <source>
        <dbReference type="ARBA" id="ARBA00023136"/>
    </source>
</evidence>
<gene>
    <name evidence="16" type="primary">LOC110974756</name>
</gene>
<dbReference type="KEGG" id="aplc:110974756"/>
<dbReference type="Gene3D" id="2.60.40.10">
    <property type="entry name" value="Immunoglobulins"/>
    <property type="match status" value="9"/>
</dbReference>
<evidence type="ECO:0000256" key="4">
    <source>
        <dbReference type="ARBA" id="ARBA00022737"/>
    </source>
</evidence>
<dbReference type="InterPro" id="IPR036179">
    <property type="entry name" value="Ig-like_dom_sf"/>
</dbReference>
<evidence type="ECO:0000259" key="14">
    <source>
        <dbReference type="PROSITE" id="PS50853"/>
    </source>
</evidence>
<dbReference type="SUPFAM" id="SSF49265">
    <property type="entry name" value="Fibronectin type III"/>
    <property type="match status" value="3"/>
</dbReference>
<evidence type="ECO:0000256" key="5">
    <source>
        <dbReference type="ARBA" id="ARBA00022889"/>
    </source>
</evidence>
<evidence type="ECO:0000259" key="13">
    <source>
        <dbReference type="PROSITE" id="PS50835"/>
    </source>
</evidence>
<dbReference type="SMART" id="SM00408">
    <property type="entry name" value="IGc2"/>
    <property type="match status" value="4"/>
</dbReference>
<feature type="domain" description="Ig-like" evidence="13">
    <location>
        <begin position="329"/>
        <end position="414"/>
    </location>
</feature>
<evidence type="ECO:0000313" key="15">
    <source>
        <dbReference type="Proteomes" id="UP000694845"/>
    </source>
</evidence>
<keyword evidence="7 11" id="KW-0472">Membrane</keyword>
<feature type="domain" description="Fibronectin type-III" evidence="14">
    <location>
        <begin position="424"/>
        <end position="512"/>
    </location>
</feature>
<dbReference type="PANTHER" id="PTHR44170:SF59">
    <property type="entry name" value="PROTOGENIN-LIKE"/>
    <property type="match status" value="1"/>
</dbReference>
<reference evidence="16" key="1">
    <citation type="submission" date="2025-08" db="UniProtKB">
        <authorList>
            <consortium name="RefSeq"/>
        </authorList>
    </citation>
    <scope>IDENTIFICATION</scope>
</reference>
<dbReference type="GeneID" id="110974756"/>
<keyword evidence="8" id="KW-1015">Disulfide bond</keyword>
<accession>A0A8B7XNA8</accession>
<dbReference type="SMART" id="SM00060">
    <property type="entry name" value="FN3"/>
    <property type="match status" value="5"/>
</dbReference>
<dbReference type="GO" id="GO:0098609">
    <property type="term" value="P:cell-cell adhesion"/>
    <property type="evidence" value="ECO:0007669"/>
    <property type="project" value="TreeGrafter"/>
</dbReference>
<dbReference type="CDD" id="cd00096">
    <property type="entry name" value="Ig"/>
    <property type="match status" value="1"/>
</dbReference>
<evidence type="ECO:0000256" key="12">
    <source>
        <dbReference type="SAM" id="SignalP"/>
    </source>
</evidence>
<keyword evidence="9" id="KW-0393">Immunoglobulin domain</keyword>
<feature type="chain" id="PRO_5034079216" evidence="12">
    <location>
        <begin position="28"/>
        <end position="1141"/>
    </location>
</feature>
<feature type="compositionally biased region" description="Polar residues" evidence="10">
    <location>
        <begin position="1094"/>
        <end position="1109"/>
    </location>
</feature>
<dbReference type="SMART" id="SM00409">
    <property type="entry name" value="IG"/>
    <property type="match status" value="4"/>
</dbReference>
<feature type="domain" description="Fibronectin type-III" evidence="14">
    <location>
        <begin position="717"/>
        <end position="807"/>
    </location>
</feature>
<dbReference type="PROSITE" id="PS50835">
    <property type="entry name" value="IG_LIKE"/>
    <property type="match status" value="4"/>
</dbReference>
<keyword evidence="6 11" id="KW-1133">Transmembrane helix</keyword>
<dbReference type="InterPro" id="IPR003598">
    <property type="entry name" value="Ig_sub2"/>
</dbReference>
<evidence type="ECO:0000256" key="9">
    <source>
        <dbReference type="ARBA" id="ARBA00023319"/>
    </source>
</evidence>
<dbReference type="GO" id="GO:0016020">
    <property type="term" value="C:membrane"/>
    <property type="evidence" value="ECO:0007669"/>
    <property type="project" value="UniProtKB-SubCell"/>
</dbReference>
<dbReference type="InterPro" id="IPR036116">
    <property type="entry name" value="FN3_sf"/>
</dbReference>
<feature type="domain" description="Fibronectin type-III" evidence="14">
    <location>
        <begin position="619"/>
        <end position="712"/>
    </location>
</feature>
<evidence type="ECO:0000256" key="10">
    <source>
        <dbReference type="SAM" id="MobiDB-lite"/>
    </source>
</evidence>
<dbReference type="CDD" id="cd00063">
    <property type="entry name" value="FN3"/>
    <property type="match status" value="5"/>
</dbReference>
<evidence type="ECO:0000256" key="3">
    <source>
        <dbReference type="ARBA" id="ARBA00022729"/>
    </source>
</evidence>
<dbReference type="PROSITE" id="PS50853">
    <property type="entry name" value="FN3"/>
    <property type="match status" value="5"/>
</dbReference>
<feature type="domain" description="Fibronectin type-III" evidence="14">
    <location>
        <begin position="514"/>
        <end position="612"/>
    </location>
</feature>
<feature type="signal peptide" evidence="12">
    <location>
        <begin position="1"/>
        <end position="27"/>
    </location>
</feature>